<keyword evidence="1" id="KW-0732">Signal</keyword>
<dbReference type="AlphaFoldDB" id="W4G8R4"/>
<organism evidence="4">
    <name type="scientific">Aphanomyces astaci</name>
    <name type="common">Crayfish plague agent</name>
    <dbReference type="NCBI Taxonomy" id="112090"/>
    <lineage>
        <taxon>Eukaryota</taxon>
        <taxon>Sar</taxon>
        <taxon>Stramenopiles</taxon>
        <taxon>Oomycota</taxon>
        <taxon>Saprolegniomycetes</taxon>
        <taxon>Saprolegniales</taxon>
        <taxon>Verrucalvaceae</taxon>
        <taxon>Aphanomyces</taxon>
    </lineage>
</organism>
<evidence type="ECO:0000256" key="2">
    <source>
        <dbReference type="SAM" id="MobiDB-lite"/>
    </source>
</evidence>
<accession>W4G8R4</accession>
<dbReference type="SUPFAM" id="SSF57180">
    <property type="entry name" value="Cellulose-binding domain"/>
    <property type="match status" value="2"/>
</dbReference>
<evidence type="ECO:0000313" key="4">
    <source>
        <dbReference type="EMBL" id="ETV75454.1"/>
    </source>
</evidence>
<evidence type="ECO:0000259" key="3">
    <source>
        <dbReference type="PROSITE" id="PS51164"/>
    </source>
</evidence>
<feature type="compositionally biased region" description="Acidic residues" evidence="2">
    <location>
        <begin position="344"/>
        <end position="353"/>
    </location>
</feature>
<feature type="domain" description="CBM1" evidence="3">
    <location>
        <begin position="252"/>
        <end position="288"/>
    </location>
</feature>
<feature type="domain" description="CBM1" evidence="3">
    <location>
        <begin position="294"/>
        <end position="333"/>
    </location>
</feature>
<dbReference type="PROSITE" id="PS51164">
    <property type="entry name" value="CBM1_2"/>
    <property type="match status" value="2"/>
</dbReference>
<dbReference type="Pfam" id="PF00734">
    <property type="entry name" value="CBM_1"/>
    <property type="match status" value="1"/>
</dbReference>
<feature type="region of interest" description="Disordered" evidence="2">
    <location>
        <begin position="167"/>
        <end position="193"/>
    </location>
</feature>
<dbReference type="EMBL" id="KI913140">
    <property type="protein sequence ID" value="ETV75454.1"/>
    <property type="molecule type" value="Genomic_DNA"/>
</dbReference>
<dbReference type="GO" id="GO:0005576">
    <property type="term" value="C:extracellular region"/>
    <property type="evidence" value="ECO:0007669"/>
    <property type="project" value="InterPro"/>
</dbReference>
<dbReference type="GeneID" id="20812291"/>
<dbReference type="VEuPathDB" id="FungiDB:H257_10295"/>
<dbReference type="InterPro" id="IPR000254">
    <property type="entry name" value="CBD"/>
</dbReference>
<sequence>MEIQQLVPPYTVTVHHACRLKLYDKCDREVTEDLDAQIALDDCGFHVERLDEALCVDSKHQFGEVAGWRPTKKSLLWLPSSRQWNFDRRGNVLRCAEQLGRAVESSVHCRGVGASSRCWWPVHATCQKILSGVRGCVFGVVPPSPTTTASIPSTTTTTTALPKTTTSHAFTTTPTTKPTNSSNATASSTTIVTPSSPPVPLSCAKWSQCNGQNGSFGVGCNDPTFQYNRKNEYLSLCEPKQPKTNHAHTTTGSVAVWQQCGGKVYNGDSLCIVGNVCERISAWYSQCQLDGTADGLPTYVQCGGKTFQAKTKSTVCRKEGVCVKYNDHYSQCVAWHHQCPPDGKEEEEGEEEGGDKGKYANKPPLEAGPYEKNRGTQRSQGRCAGKTNGDCCDWDDQCEFLGGDFYCMEVGLCETDYDTAFDCGIDTNCNPLGGKSKRYAQCVPEAIGDQYSEPPMHEDESK</sequence>
<dbReference type="GO" id="GO:0030248">
    <property type="term" value="F:cellulose binding"/>
    <property type="evidence" value="ECO:0007669"/>
    <property type="project" value="InterPro"/>
</dbReference>
<dbReference type="SMART" id="SM00236">
    <property type="entry name" value="fCBD"/>
    <property type="match status" value="2"/>
</dbReference>
<protein>
    <recommendedName>
        <fullName evidence="3">CBM1 domain-containing protein</fullName>
    </recommendedName>
</protein>
<dbReference type="PROSITE" id="PS00562">
    <property type="entry name" value="CBM1_1"/>
    <property type="match status" value="1"/>
</dbReference>
<reference evidence="4" key="1">
    <citation type="submission" date="2013-12" db="EMBL/GenBank/DDBJ databases">
        <title>The Genome Sequence of Aphanomyces astaci APO3.</title>
        <authorList>
            <consortium name="The Broad Institute Genomics Platform"/>
            <person name="Russ C."/>
            <person name="Tyler B."/>
            <person name="van West P."/>
            <person name="Dieguez-Uribeondo J."/>
            <person name="Young S.K."/>
            <person name="Zeng Q."/>
            <person name="Gargeya S."/>
            <person name="Fitzgerald M."/>
            <person name="Abouelleil A."/>
            <person name="Alvarado L."/>
            <person name="Chapman S.B."/>
            <person name="Gainer-Dewar J."/>
            <person name="Goldberg J."/>
            <person name="Griggs A."/>
            <person name="Gujja S."/>
            <person name="Hansen M."/>
            <person name="Howarth C."/>
            <person name="Imamovic A."/>
            <person name="Ireland A."/>
            <person name="Larimer J."/>
            <person name="McCowan C."/>
            <person name="Murphy C."/>
            <person name="Pearson M."/>
            <person name="Poon T.W."/>
            <person name="Priest M."/>
            <person name="Roberts A."/>
            <person name="Saif S."/>
            <person name="Shea T."/>
            <person name="Sykes S."/>
            <person name="Wortman J."/>
            <person name="Nusbaum C."/>
            <person name="Birren B."/>
        </authorList>
    </citation>
    <scope>NUCLEOTIDE SEQUENCE [LARGE SCALE GENOMIC DNA]</scope>
    <source>
        <strain evidence="4">APO3</strain>
    </source>
</reference>
<name>W4G8R4_APHAT</name>
<dbReference type="RefSeq" id="XP_009835088.1">
    <property type="nucleotide sequence ID" value="XM_009836786.1"/>
</dbReference>
<dbReference type="InterPro" id="IPR035971">
    <property type="entry name" value="CBD_sf"/>
</dbReference>
<gene>
    <name evidence="4" type="ORF">H257_10295</name>
</gene>
<dbReference type="OrthoDB" id="69328at2759"/>
<dbReference type="GO" id="GO:0005975">
    <property type="term" value="P:carbohydrate metabolic process"/>
    <property type="evidence" value="ECO:0007669"/>
    <property type="project" value="InterPro"/>
</dbReference>
<evidence type="ECO:0000256" key="1">
    <source>
        <dbReference type="ARBA" id="ARBA00022729"/>
    </source>
</evidence>
<feature type="region of interest" description="Disordered" evidence="2">
    <location>
        <begin position="343"/>
        <end position="385"/>
    </location>
</feature>
<proteinExistence type="predicted"/>